<evidence type="ECO:0000259" key="2">
    <source>
        <dbReference type="Pfam" id="PF17131"/>
    </source>
</evidence>
<organism evidence="3 4">
    <name type="scientific">Microbulbifer donghaiensis</name>
    <dbReference type="NCBI Taxonomy" id="494016"/>
    <lineage>
        <taxon>Bacteria</taxon>
        <taxon>Pseudomonadati</taxon>
        <taxon>Pseudomonadota</taxon>
        <taxon>Gammaproteobacteria</taxon>
        <taxon>Cellvibrionales</taxon>
        <taxon>Microbulbiferaceae</taxon>
        <taxon>Microbulbifer</taxon>
    </lineage>
</organism>
<dbReference type="EMBL" id="FQVA01000006">
    <property type="protein sequence ID" value="SHG06588.1"/>
    <property type="molecule type" value="Genomic_DNA"/>
</dbReference>
<dbReference type="RefSeq" id="WP_200797302.1">
    <property type="nucleotide sequence ID" value="NZ_FQVA01000006.1"/>
</dbReference>
<dbReference type="CDD" id="cd16329">
    <property type="entry name" value="LolA_like"/>
    <property type="match status" value="1"/>
</dbReference>
<evidence type="ECO:0000313" key="3">
    <source>
        <dbReference type="EMBL" id="SHG06588.1"/>
    </source>
</evidence>
<protein>
    <recommendedName>
        <fullName evidence="2">Uncharacterized protein TP-0789 domain-containing protein</fullName>
    </recommendedName>
</protein>
<gene>
    <name evidence="3" type="ORF">SAMN04487965_3239</name>
</gene>
<evidence type="ECO:0000313" key="4">
    <source>
        <dbReference type="Proteomes" id="UP000184170"/>
    </source>
</evidence>
<proteinExistence type="predicted"/>
<feature type="domain" description="Uncharacterized protein TP-0789" evidence="2">
    <location>
        <begin position="71"/>
        <end position="250"/>
    </location>
</feature>
<keyword evidence="4" id="KW-1185">Reference proteome</keyword>
<name>A0A1M5GSJ8_9GAMM</name>
<keyword evidence="1" id="KW-0732">Signal</keyword>
<feature type="chain" id="PRO_5012996887" description="Uncharacterized protein TP-0789 domain-containing protein" evidence="1">
    <location>
        <begin position="19"/>
        <end position="259"/>
    </location>
</feature>
<dbReference type="InterPro" id="IPR033399">
    <property type="entry name" value="TP_0789-like"/>
</dbReference>
<dbReference type="Gene3D" id="2.50.20.10">
    <property type="entry name" value="Lipoprotein localisation LolA/LolB/LppX"/>
    <property type="match status" value="1"/>
</dbReference>
<feature type="signal peptide" evidence="1">
    <location>
        <begin position="1"/>
        <end position="18"/>
    </location>
</feature>
<dbReference type="AlphaFoldDB" id="A0A1M5GSJ8"/>
<reference evidence="4" key="1">
    <citation type="submission" date="2016-11" db="EMBL/GenBank/DDBJ databases">
        <authorList>
            <person name="Varghese N."/>
            <person name="Submissions S."/>
        </authorList>
    </citation>
    <scope>NUCLEOTIDE SEQUENCE [LARGE SCALE GENOMIC DNA]</scope>
    <source>
        <strain evidence="4">CGMCC 1.7063</strain>
    </source>
</reference>
<dbReference type="Proteomes" id="UP000184170">
    <property type="component" value="Unassembled WGS sequence"/>
</dbReference>
<dbReference type="Pfam" id="PF17131">
    <property type="entry name" value="LolA_like"/>
    <property type="match status" value="1"/>
</dbReference>
<accession>A0A1M5GSJ8</accession>
<sequence length="259" mass="28864">MKKLFLGLLMSAAALAQGAEMSADEIVTKANRAALYAGDSGRAEARMMIVDASGQKQVRQFSLLRQNGTGGDQDYLVFFSRPADVRGTVFLVKKHIERDDDRWLYLPALDLVKRIAAGDKRTSFVGSHFFYEDVSGRNLKDDIFTLAGETPEHFLILGEPRHPDSVEFASYTAHISKGTFLPERVEYKNARGETCRRVTVVETAEIDGIPTVIKSKVEDLKNGGYTLLQFRNVGYGLNLDSSLFGERSLRNPPRELLGR</sequence>
<evidence type="ECO:0000256" key="1">
    <source>
        <dbReference type="SAM" id="SignalP"/>
    </source>
</evidence>
<dbReference type="STRING" id="494016.SAMN04487965_3239"/>